<reference evidence="3" key="1">
    <citation type="journal article" date="2019" name="Int. J. Syst. Evol. Microbiol.">
        <title>The Global Catalogue of Microorganisms (GCM) 10K type strain sequencing project: providing services to taxonomists for standard genome sequencing and annotation.</title>
        <authorList>
            <consortium name="The Broad Institute Genomics Platform"/>
            <consortium name="The Broad Institute Genome Sequencing Center for Infectious Disease"/>
            <person name="Wu L."/>
            <person name="Ma J."/>
        </authorList>
    </citation>
    <scope>NUCLEOTIDE SEQUENCE [LARGE SCALE GENOMIC DNA]</scope>
    <source>
        <strain evidence="3">JCM 16924</strain>
    </source>
</reference>
<dbReference type="EMBL" id="BAAAZX010000002">
    <property type="protein sequence ID" value="GAA3980372.1"/>
    <property type="molecule type" value="Genomic_DNA"/>
</dbReference>
<dbReference type="InterPro" id="IPR000182">
    <property type="entry name" value="GNAT_dom"/>
</dbReference>
<dbReference type="InterPro" id="IPR016181">
    <property type="entry name" value="Acyl_CoA_acyltransferase"/>
</dbReference>
<protein>
    <submittedName>
        <fullName evidence="2">GNAT family N-acetyltransferase</fullName>
    </submittedName>
</protein>
<gene>
    <name evidence="2" type="ORF">GCM10022232_10570</name>
</gene>
<name>A0ABP7QDN4_9ACTN</name>
<dbReference type="Pfam" id="PF00583">
    <property type="entry name" value="Acetyltransf_1"/>
    <property type="match status" value="1"/>
</dbReference>
<evidence type="ECO:0000313" key="3">
    <source>
        <dbReference type="Proteomes" id="UP001500456"/>
    </source>
</evidence>
<dbReference type="PROSITE" id="PS51186">
    <property type="entry name" value="GNAT"/>
    <property type="match status" value="1"/>
</dbReference>
<dbReference type="Gene3D" id="3.40.630.30">
    <property type="match status" value="1"/>
</dbReference>
<dbReference type="SUPFAM" id="SSF55729">
    <property type="entry name" value="Acyl-CoA N-acyltransferases (Nat)"/>
    <property type="match status" value="1"/>
</dbReference>
<dbReference type="Proteomes" id="UP001500456">
    <property type="component" value="Unassembled WGS sequence"/>
</dbReference>
<keyword evidence="3" id="KW-1185">Reference proteome</keyword>
<comment type="caution">
    <text evidence="2">The sequence shown here is derived from an EMBL/GenBank/DDBJ whole genome shotgun (WGS) entry which is preliminary data.</text>
</comment>
<evidence type="ECO:0000313" key="2">
    <source>
        <dbReference type="EMBL" id="GAA3980372.1"/>
    </source>
</evidence>
<evidence type="ECO:0000259" key="1">
    <source>
        <dbReference type="PROSITE" id="PS51186"/>
    </source>
</evidence>
<sequence>MHPDDWHGTEDDWHRTQDLDAFLARAGAFLRSRPDLHTVTLTVTEGLRTRGAHAYGSEPPVFGLLERDGEVRATYFQTPPHKLSVTALTTEDADSLAAHLDGLRRPLPGIGADRETAAAFAAAWQARTGATATLQQRQRLYGLGTLTVPEPVPEGRARVAGEADRERLVRWYGEFIASIGEHAATDADTWAAARIAAGRITIWETPDGTPVSMAGVTPRVAGQVRVAPVYTPARLRGRGYAGAVTAEVSRAARDAGAEEVLLFTDLANPTSNALYQRIGYRPVTDFAVYGFSG</sequence>
<dbReference type="RefSeq" id="WP_345561402.1">
    <property type="nucleotide sequence ID" value="NZ_BAAAZX010000002.1"/>
</dbReference>
<proteinExistence type="predicted"/>
<feature type="domain" description="N-acetyltransferase" evidence="1">
    <location>
        <begin position="155"/>
        <end position="293"/>
    </location>
</feature>
<accession>A0ABP7QDN4</accession>
<organism evidence="2 3">
    <name type="scientific">Streptomyces plumbiresistens</name>
    <dbReference type="NCBI Taxonomy" id="511811"/>
    <lineage>
        <taxon>Bacteria</taxon>
        <taxon>Bacillati</taxon>
        <taxon>Actinomycetota</taxon>
        <taxon>Actinomycetes</taxon>
        <taxon>Kitasatosporales</taxon>
        <taxon>Streptomycetaceae</taxon>
        <taxon>Streptomyces</taxon>
    </lineage>
</organism>